<feature type="transmembrane region" description="Helical" evidence="5">
    <location>
        <begin position="229"/>
        <end position="249"/>
    </location>
</feature>
<evidence type="ECO:0000313" key="7">
    <source>
        <dbReference type="EMBL" id="MFD2571631.1"/>
    </source>
</evidence>
<sequence>MNKPTGGYRWTIVALLFFATTINYLDRQVIGLLKPTLETEFSWTETDYSNIVMAFAASYAIGLLAFGRIIDRIGTKMGYIISIIVWSIAAILHATAKSTFGFGVMRSLLGLGEAGNFPAAIKSVAEWFPKRERALATGIFNSGANIGAVVAPIMVPWILGSYGWQEAFIITGAIGFIWLAFWWYMYEVPARQKRLTQEEFAYIHIDDAPEQVNAKPIGWGRLFGIRQTWAFILGKFLTDPIWWFFLFWLPSYFSTTFNLDLKKPSLPLVVVYTATTIGSIGGGYLSGYFIKKGWPVFRARKTAMLIFAICVVPITLAQFATNIWQAVALISLAAAAHQAWSANIFTTASDMFPKQALSSVVGIGGMAGSVGGILFPILVGALLDSYKVAGNLTGGYNLLFIICGFAYLVAWGCMHLFAPRMEPVQVPAPEPQAVA</sequence>
<feature type="transmembrane region" description="Helical" evidence="5">
    <location>
        <begin position="302"/>
        <end position="320"/>
    </location>
</feature>
<feature type="domain" description="Major facilitator superfamily (MFS) profile" evidence="6">
    <location>
        <begin position="12"/>
        <end position="422"/>
    </location>
</feature>
<evidence type="ECO:0000256" key="3">
    <source>
        <dbReference type="ARBA" id="ARBA00022989"/>
    </source>
</evidence>
<evidence type="ECO:0000259" key="6">
    <source>
        <dbReference type="PROSITE" id="PS50850"/>
    </source>
</evidence>
<dbReference type="InterPro" id="IPR050382">
    <property type="entry name" value="MFS_Na/Anion_cotransporter"/>
</dbReference>
<dbReference type="Gene3D" id="1.20.1250.20">
    <property type="entry name" value="MFS general substrate transporter like domains"/>
    <property type="match status" value="2"/>
</dbReference>
<dbReference type="InterPro" id="IPR020846">
    <property type="entry name" value="MFS_dom"/>
</dbReference>
<keyword evidence="8" id="KW-1185">Reference proteome</keyword>
<accession>A0ABW5M5M3</accession>
<feature type="transmembrane region" description="Helical" evidence="5">
    <location>
        <begin position="269"/>
        <end position="290"/>
    </location>
</feature>
<evidence type="ECO:0000256" key="5">
    <source>
        <dbReference type="SAM" id="Phobius"/>
    </source>
</evidence>
<dbReference type="InterPro" id="IPR011701">
    <property type="entry name" value="MFS"/>
</dbReference>
<dbReference type="SUPFAM" id="SSF103473">
    <property type="entry name" value="MFS general substrate transporter"/>
    <property type="match status" value="1"/>
</dbReference>
<comment type="caution">
    <text evidence="7">The sequence shown here is derived from an EMBL/GenBank/DDBJ whole genome shotgun (WGS) entry which is preliminary data.</text>
</comment>
<evidence type="ECO:0000256" key="2">
    <source>
        <dbReference type="ARBA" id="ARBA00022692"/>
    </source>
</evidence>
<dbReference type="CDD" id="cd17319">
    <property type="entry name" value="MFS_ExuT_GudP_like"/>
    <property type="match status" value="1"/>
</dbReference>
<organism evidence="7 8">
    <name type="scientific">Spirosoma soli</name>
    <dbReference type="NCBI Taxonomy" id="1770529"/>
    <lineage>
        <taxon>Bacteria</taxon>
        <taxon>Pseudomonadati</taxon>
        <taxon>Bacteroidota</taxon>
        <taxon>Cytophagia</taxon>
        <taxon>Cytophagales</taxon>
        <taxon>Cytophagaceae</taxon>
        <taxon>Spirosoma</taxon>
    </lineage>
</organism>
<keyword evidence="3 5" id="KW-1133">Transmembrane helix</keyword>
<dbReference type="Pfam" id="PF07690">
    <property type="entry name" value="MFS_1"/>
    <property type="match status" value="1"/>
</dbReference>
<protein>
    <submittedName>
        <fullName evidence="7">MFS transporter</fullName>
    </submittedName>
</protein>
<reference evidence="8" key="1">
    <citation type="journal article" date="2019" name="Int. J. Syst. Evol. Microbiol.">
        <title>The Global Catalogue of Microorganisms (GCM) 10K type strain sequencing project: providing services to taxonomists for standard genome sequencing and annotation.</title>
        <authorList>
            <consortium name="The Broad Institute Genomics Platform"/>
            <consortium name="The Broad Institute Genome Sequencing Center for Infectious Disease"/>
            <person name="Wu L."/>
            <person name="Ma J."/>
        </authorList>
    </citation>
    <scope>NUCLEOTIDE SEQUENCE [LARGE SCALE GENOMIC DNA]</scope>
    <source>
        <strain evidence="8">KCTC 42805</strain>
    </source>
</reference>
<dbReference type="PROSITE" id="PS50850">
    <property type="entry name" value="MFS"/>
    <property type="match status" value="1"/>
</dbReference>
<keyword evidence="2 5" id="KW-0812">Transmembrane</keyword>
<gene>
    <name evidence="7" type="ORF">ACFSUS_13385</name>
</gene>
<dbReference type="Proteomes" id="UP001597469">
    <property type="component" value="Unassembled WGS sequence"/>
</dbReference>
<comment type="subcellular location">
    <subcellularLocation>
        <location evidence="1">Membrane</location>
        <topology evidence="1">Multi-pass membrane protein</topology>
    </subcellularLocation>
</comment>
<evidence type="ECO:0000256" key="1">
    <source>
        <dbReference type="ARBA" id="ARBA00004141"/>
    </source>
</evidence>
<feature type="transmembrane region" description="Helical" evidence="5">
    <location>
        <begin position="357"/>
        <end position="383"/>
    </location>
</feature>
<evidence type="ECO:0000313" key="8">
    <source>
        <dbReference type="Proteomes" id="UP001597469"/>
    </source>
</evidence>
<dbReference type="PANTHER" id="PTHR11662">
    <property type="entry name" value="SOLUTE CARRIER FAMILY 17"/>
    <property type="match status" value="1"/>
</dbReference>
<feature type="transmembrane region" description="Helical" evidence="5">
    <location>
        <begin position="51"/>
        <end position="70"/>
    </location>
</feature>
<keyword evidence="4 5" id="KW-0472">Membrane</keyword>
<dbReference type="PANTHER" id="PTHR11662:SF285">
    <property type="entry name" value="HEXURONATE TRANSPORTER"/>
    <property type="match status" value="1"/>
</dbReference>
<name>A0ABW5M5M3_9BACT</name>
<dbReference type="InterPro" id="IPR036259">
    <property type="entry name" value="MFS_trans_sf"/>
</dbReference>
<dbReference type="EMBL" id="JBHULN010000007">
    <property type="protein sequence ID" value="MFD2571631.1"/>
    <property type="molecule type" value="Genomic_DNA"/>
</dbReference>
<feature type="transmembrane region" description="Helical" evidence="5">
    <location>
        <begin position="167"/>
        <end position="186"/>
    </location>
</feature>
<feature type="transmembrane region" description="Helical" evidence="5">
    <location>
        <begin position="77"/>
        <end position="96"/>
    </location>
</feature>
<evidence type="ECO:0000256" key="4">
    <source>
        <dbReference type="ARBA" id="ARBA00023136"/>
    </source>
</evidence>
<dbReference type="RefSeq" id="WP_381523341.1">
    <property type="nucleotide sequence ID" value="NZ_JBHULN010000007.1"/>
</dbReference>
<proteinExistence type="predicted"/>
<feature type="transmembrane region" description="Helical" evidence="5">
    <location>
        <begin position="395"/>
        <end position="417"/>
    </location>
</feature>